<dbReference type="OrthoDB" id="3199629at2"/>
<feature type="transmembrane region" description="Helical" evidence="1">
    <location>
        <begin position="31"/>
        <end position="48"/>
    </location>
</feature>
<feature type="transmembrane region" description="Helical" evidence="1">
    <location>
        <begin position="140"/>
        <end position="163"/>
    </location>
</feature>
<evidence type="ECO:0000313" key="3">
    <source>
        <dbReference type="Proteomes" id="UP000234845"/>
    </source>
</evidence>
<feature type="transmembrane region" description="Helical" evidence="1">
    <location>
        <begin position="78"/>
        <end position="101"/>
    </location>
</feature>
<dbReference type="RefSeq" id="WP_101522666.1">
    <property type="nucleotide sequence ID" value="NZ_PKLZ01000015.1"/>
</dbReference>
<keyword evidence="1" id="KW-0472">Membrane</keyword>
<organism evidence="2 3">
    <name type="scientific">Kineobactrum sediminis</name>
    <dbReference type="NCBI Taxonomy" id="1905677"/>
    <lineage>
        <taxon>Bacteria</taxon>
        <taxon>Pseudomonadati</taxon>
        <taxon>Pseudomonadota</taxon>
        <taxon>Gammaproteobacteria</taxon>
        <taxon>Cellvibrionales</taxon>
        <taxon>Halieaceae</taxon>
        <taxon>Kineobactrum</taxon>
    </lineage>
</organism>
<dbReference type="Proteomes" id="UP000234845">
    <property type="component" value="Unassembled WGS sequence"/>
</dbReference>
<accession>A0A2N5XYP6</accession>
<reference evidence="3" key="1">
    <citation type="submission" date="2017-11" db="EMBL/GenBank/DDBJ databases">
        <title>The draft genome sequence of Chromatocurvus sp. F02.</title>
        <authorList>
            <person name="Du Z.-J."/>
            <person name="Chang Y.-Q."/>
        </authorList>
    </citation>
    <scope>NUCLEOTIDE SEQUENCE [LARGE SCALE GENOMIC DNA]</scope>
    <source>
        <strain evidence="3">F02</strain>
    </source>
</reference>
<gene>
    <name evidence="2" type="ORF">CWI75_16715</name>
</gene>
<proteinExistence type="predicted"/>
<comment type="caution">
    <text evidence="2">The sequence shown here is derived from an EMBL/GenBank/DDBJ whole genome shotgun (WGS) entry which is preliminary data.</text>
</comment>
<evidence type="ECO:0000256" key="1">
    <source>
        <dbReference type="SAM" id="Phobius"/>
    </source>
</evidence>
<feature type="transmembrane region" description="Helical" evidence="1">
    <location>
        <begin position="271"/>
        <end position="290"/>
    </location>
</feature>
<feature type="transmembrane region" description="Helical" evidence="1">
    <location>
        <begin position="225"/>
        <end position="250"/>
    </location>
</feature>
<feature type="transmembrane region" description="Helical" evidence="1">
    <location>
        <begin position="107"/>
        <end position="128"/>
    </location>
</feature>
<evidence type="ECO:0000313" key="2">
    <source>
        <dbReference type="EMBL" id="PLW81268.1"/>
    </source>
</evidence>
<sequence>MINTLSLPALLGMAVVMTFFHFYPLQKMTTLTLPLVVLALAWMIYQYLEPLRLLQRHAYLTALTTRESWIRRWLWQGFFLRLKLVVIALLTAVIALVYGATIRPQEWLIVLASLPLFLVLFMLASWLLRSQLAPRYHFPLALRWAFRGTLVLLVAVLVLWQVYWLEVPVTHHTSLADVLRSGFERGAATTTVPLVSQVLGISAALDAGAWHLMQVTTTVAGASRWVYLGAWAGILLWNALKVGALWMLLLGAVTLAERLRARPRQAAGDGATALAFVLVAAIAGAGYLGVSHIELRQPSTFADPCRAIAGVEHSRLVADANQRLHAEEQSFNSALNSLANTRIDAAYALAGQGVEDFLDWNFSLRGQYQQLGWVLAAGVTKLSLADRVGMQVDRYIHDRTAPALNAVGADMEIELRNQVNAAYEGQEAFVRDWLEGSDCLDLPRLDTPLAALAEKSWVGGGVAAGIVARRVAAGLGARAVGRVGVRRLLTGVVARTGARATTAGQASGSGALCGPMAWACIPALAGTAWLVTDLALNEVDEALNRARMRAELLAVIEAEKTAIKSALARHHGQIAARVFNDIERRQGEVFNLYRDGGHVQNET</sequence>
<feature type="transmembrane region" description="Helical" evidence="1">
    <location>
        <begin position="7"/>
        <end position="25"/>
    </location>
</feature>
<keyword evidence="1" id="KW-1133">Transmembrane helix</keyword>
<dbReference type="AlphaFoldDB" id="A0A2N5XYP6"/>
<name>A0A2N5XYP6_9GAMM</name>
<keyword evidence="3" id="KW-1185">Reference proteome</keyword>
<protein>
    <submittedName>
        <fullName evidence="2">Uncharacterized protein</fullName>
    </submittedName>
</protein>
<keyword evidence="1" id="KW-0812">Transmembrane</keyword>
<dbReference type="EMBL" id="PKLZ01000015">
    <property type="protein sequence ID" value="PLW81268.1"/>
    <property type="molecule type" value="Genomic_DNA"/>
</dbReference>